<organism evidence="3 4">
    <name type="scientific">Marivirga lumbricoides</name>
    <dbReference type="NCBI Taxonomy" id="1046115"/>
    <lineage>
        <taxon>Bacteria</taxon>
        <taxon>Pseudomonadati</taxon>
        <taxon>Bacteroidota</taxon>
        <taxon>Cytophagia</taxon>
        <taxon>Cytophagales</taxon>
        <taxon>Marivirgaceae</taxon>
        <taxon>Marivirga</taxon>
    </lineage>
</organism>
<dbReference type="PROSITE" id="PS50164">
    <property type="entry name" value="GIY_YIG"/>
    <property type="match status" value="1"/>
</dbReference>
<dbReference type="PANTHER" id="PTHR34477:SF5">
    <property type="entry name" value="BSL5627 PROTEIN"/>
    <property type="match status" value="1"/>
</dbReference>
<reference evidence="3 4" key="1">
    <citation type="submission" date="2018-03" db="EMBL/GenBank/DDBJ databases">
        <title>Cross-interface Injection: A General Nanoliter Liquid Handling Method Applied to Single Cells Genome Amplification Automated Nanoliter Liquid Handling Applied to Single Cell Multiple Displacement Amplification.</title>
        <authorList>
            <person name="Yun J."/>
            <person name="Xu P."/>
            <person name="Xu J."/>
            <person name="Dai X."/>
            <person name="Wang Y."/>
            <person name="Zheng X."/>
            <person name="Cao C."/>
            <person name="Yi Q."/>
            <person name="Zhu Y."/>
            <person name="Wang L."/>
            <person name="Dong Z."/>
            <person name="Huang Y."/>
            <person name="Huang L."/>
            <person name="Du W."/>
        </authorList>
    </citation>
    <scope>NUCLEOTIDE SEQUENCE [LARGE SCALE GENOMIC DNA]</scope>
    <source>
        <strain evidence="3 4">Z-D1-2</strain>
    </source>
</reference>
<evidence type="ECO:0000256" key="1">
    <source>
        <dbReference type="ARBA" id="ARBA00007435"/>
    </source>
</evidence>
<dbReference type="PANTHER" id="PTHR34477">
    <property type="entry name" value="UPF0213 PROTEIN YHBQ"/>
    <property type="match status" value="1"/>
</dbReference>
<name>A0A2T4DVT0_9BACT</name>
<dbReference type="InterPro" id="IPR050190">
    <property type="entry name" value="UPF0213_domain"/>
</dbReference>
<dbReference type="InterPro" id="IPR000305">
    <property type="entry name" value="GIY-YIG_endonuc"/>
</dbReference>
<dbReference type="SMART" id="SM00465">
    <property type="entry name" value="GIYc"/>
    <property type="match status" value="1"/>
</dbReference>
<comment type="similarity">
    <text evidence="1">Belongs to the UPF0213 family.</text>
</comment>
<proteinExistence type="inferred from homology"/>
<dbReference type="CDD" id="cd10448">
    <property type="entry name" value="GIY-YIG_unchar_3"/>
    <property type="match status" value="1"/>
</dbReference>
<dbReference type="Gene3D" id="3.40.1440.10">
    <property type="entry name" value="GIY-YIG endonuclease"/>
    <property type="match status" value="1"/>
</dbReference>
<dbReference type="EMBL" id="PYVU01000003">
    <property type="protein sequence ID" value="PTB97910.1"/>
    <property type="molecule type" value="Genomic_DNA"/>
</dbReference>
<evidence type="ECO:0000313" key="4">
    <source>
        <dbReference type="Proteomes" id="UP000240608"/>
    </source>
</evidence>
<evidence type="ECO:0000259" key="2">
    <source>
        <dbReference type="PROSITE" id="PS50164"/>
    </source>
</evidence>
<protein>
    <recommendedName>
        <fullName evidence="2">GIY-YIG domain-containing protein</fullName>
    </recommendedName>
</protein>
<dbReference type="InterPro" id="IPR035901">
    <property type="entry name" value="GIY-YIG_endonuc_sf"/>
</dbReference>
<evidence type="ECO:0000313" key="3">
    <source>
        <dbReference type="EMBL" id="PTB97910.1"/>
    </source>
</evidence>
<comment type="caution">
    <text evidence="3">The sequence shown here is derived from an EMBL/GenBank/DDBJ whole genome shotgun (WGS) entry which is preliminary data.</text>
</comment>
<accession>A0A2T4DVT0</accession>
<dbReference type="AlphaFoldDB" id="A0A2T4DVT0"/>
<sequence length="99" mass="11836">MWNYNFFIYILTNKNNTVLYVGMTDDLRNRVYEHKEKIYKGFTAKYNVDKLVYFERFSHADEAVQREKQLKSGSRAKKIALIEGLNADWIDLYNTDLID</sequence>
<dbReference type="SUPFAM" id="SSF82771">
    <property type="entry name" value="GIY-YIG endonuclease"/>
    <property type="match status" value="1"/>
</dbReference>
<dbReference type="Pfam" id="PF01541">
    <property type="entry name" value="GIY-YIG"/>
    <property type="match status" value="1"/>
</dbReference>
<feature type="domain" description="GIY-YIG" evidence="2">
    <location>
        <begin position="4"/>
        <end position="80"/>
    </location>
</feature>
<dbReference type="Proteomes" id="UP000240608">
    <property type="component" value="Unassembled WGS sequence"/>
</dbReference>
<gene>
    <name evidence="3" type="ORF">C9994_00870</name>
</gene>